<organism evidence="12 13">
    <name type="scientific">Shackletoniella antarctica</name>
    <dbReference type="NCBI Taxonomy" id="268115"/>
    <lineage>
        <taxon>Bacteria</taxon>
        <taxon>Bacillati</taxon>
        <taxon>Cyanobacteriota</taxon>
        <taxon>Cyanophyceae</taxon>
        <taxon>Oculatellales</taxon>
        <taxon>Oculatellaceae</taxon>
        <taxon>Shackletoniella</taxon>
    </lineage>
</organism>
<keyword evidence="4 9" id="KW-0547">Nucleotide-binding</keyword>
<dbReference type="AlphaFoldDB" id="A0A2W4WEU1"/>
<sequence>MANPPGQTSDRTAKSEILNYYQSHRLFRDRYRVIKKLGQGGFGVTYLAQNATLPGSPHCVIKQLCPKAGSELSLERAKVRFRREARVLANLGSHSQIPQLLDYFTAGGEFYLVQDYIHGETLAQEVRRSGRLTEAQVKYFLREIIPVVRFVHRNRVVHRDIKPPNIIRSERDRRLVLIDFGAVREFLSDVDDGGAMQAPATQFVGTPGFAPPEQLALRPCYASDIYALGMTSLYLLTARTPIEFEQDPNTGVIRWHHTVTVSPHLTTVLDKMLMPDAQDRYTTIDGLERALELEPHLEVLASCMNTRDRPFVDDPGAQANLPTDSYLTPIQREAQAIRKWRTKRSFDRGQQGRSAGPVSLP</sequence>
<proteinExistence type="predicted"/>
<keyword evidence="2 12" id="KW-0723">Serine/threonine-protein kinase</keyword>
<comment type="catalytic activity">
    <reaction evidence="7">
        <text>L-threonyl-[protein] + ATP = O-phospho-L-threonyl-[protein] + ADP + H(+)</text>
        <dbReference type="Rhea" id="RHEA:46608"/>
        <dbReference type="Rhea" id="RHEA-COMP:11060"/>
        <dbReference type="Rhea" id="RHEA-COMP:11605"/>
        <dbReference type="ChEBI" id="CHEBI:15378"/>
        <dbReference type="ChEBI" id="CHEBI:30013"/>
        <dbReference type="ChEBI" id="CHEBI:30616"/>
        <dbReference type="ChEBI" id="CHEBI:61977"/>
        <dbReference type="ChEBI" id="CHEBI:456216"/>
        <dbReference type="EC" id="2.7.11.1"/>
    </reaction>
</comment>
<evidence type="ECO:0000259" key="11">
    <source>
        <dbReference type="PROSITE" id="PS50011"/>
    </source>
</evidence>
<keyword evidence="3" id="KW-0808">Transferase</keyword>
<dbReference type="EMBL" id="QBMN01000034">
    <property type="protein sequence ID" value="PZO43030.1"/>
    <property type="molecule type" value="Genomic_DNA"/>
</dbReference>
<evidence type="ECO:0000256" key="9">
    <source>
        <dbReference type="PROSITE-ProRule" id="PRU10141"/>
    </source>
</evidence>
<dbReference type="GO" id="GO:0005524">
    <property type="term" value="F:ATP binding"/>
    <property type="evidence" value="ECO:0007669"/>
    <property type="project" value="UniProtKB-UniRule"/>
</dbReference>
<dbReference type="SUPFAM" id="SSF56112">
    <property type="entry name" value="Protein kinase-like (PK-like)"/>
    <property type="match status" value="1"/>
</dbReference>
<evidence type="ECO:0000256" key="10">
    <source>
        <dbReference type="SAM" id="MobiDB-lite"/>
    </source>
</evidence>
<keyword evidence="5 12" id="KW-0418">Kinase</keyword>
<gene>
    <name evidence="12" type="ORF">DCF17_06870</name>
</gene>
<dbReference type="Pfam" id="PF00069">
    <property type="entry name" value="Pkinase"/>
    <property type="match status" value="1"/>
</dbReference>
<dbReference type="InterPro" id="IPR017441">
    <property type="entry name" value="Protein_kinase_ATP_BS"/>
</dbReference>
<dbReference type="SMART" id="SM00220">
    <property type="entry name" value="S_TKc"/>
    <property type="match status" value="1"/>
</dbReference>
<feature type="binding site" evidence="9">
    <location>
        <position position="62"/>
    </location>
    <ligand>
        <name>ATP</name>
        <dbReference type="ChEBI" id="CHEBI:30616"/>
    </ligand>
</feature>
<reference evidence="13" key="1">
    <citation type="submission" date="2018-04" db="EMBL/GenBank/DDBJ databases">
        <authorList>
            <person name="Cornet L."/>
        </authorList>
    </citation>
    <scope>NUCLEOTIDE SEQUENCE [LARGE SCALE GENOMIC DNA]</scope>
</reference>
<dbReference type="Gene3D" id="1.10.510.10">
    <property type="entry name" value="Transferase(Phosphotransferase) domain 1"/>
    <property type="match status" value="1"/>
</dbReference>
<dbReference type="Gene3D" id="3.30.200.20">
    <property type="entry name" value="Phosphorylase Kinase, domain 1"/>
    <property type="match status" value="1"/>
</dbReference>
<evidence type="ECO:0000313" key="13">
    <source>
        <dbReference type="Proteomes" id="UP000249081"/>
    </source>
</evidence>
<accession>A0A2W4WEU1</accession>
<dbReference type="PANTHER" id="PTHR24363:SF0">
    <property type="entry name" value="SERINE_THREONINE KINASE LIKE DOMAIN CONTAINING 1"/>
    <property type="match status" value="1"/>
</dbReference>
<keyword evidence="6 9" id="KW-0067">ATP-binding</keyword>
<evidence type="ECO:0000256" key="8">
    <source>
        <dbReference type="ARBA" id="ARBA00048679"/>
    </source>
</evidence>
<dbReference type="InterPro" id="IPR000719">
    <property type="entry name" value="Prot_kinase_dom"/>
</dbReference>
<evidence type="ECO:0000256" key="5">
    <source>
        <dbReference type="ARBA" id="ARBA00022777"/>
    </source>
</evidence>
<protein>
    <recommendedName>
        <fullName evidence="1">non-specific serine/threonine protein kinase</fullName>
        <ecNumber evidence="1">2.7.11.1</ecNumber>
    </recommendedName>
</protein>
<evidence type="ECO:0000256" key="6">
    <source>
        <dbReference type="ARBA" id="ARBA00022840"/>
    </source>
</evidence>
<dbReference type="PROSITE" id="PS00107">
    <property type="entry name" value="PROTEIN_KINASE_ATP"/>
    <property type="match status" value="1"/>
</dbReference>
<feature type="domain" description="Protein kinase" evidence="11">
    <location>
        <begin position="31"/>
        <end position="297"/>
    </location>
</feature>
<comment type="catalytic activity">
    <reaction evidence="8">
        <text>L-seryl-[protein] + ATP = O-phospho-L-seryl-[protein] + ADP + H(+)</text>
        <dbReference type="Rhea" id="RHEA:17989"/>
        <dbReference type="Rhea" id="RHEA-COMP:9863"/>
        <dbReference type="Rhea" id="RHEA-COMP:11604"/>
        <dbReference type="ChEBI" id="CHEBI:15378"/>
        <dbReference type="ChEBI" id="CHEBI:29999"/>
        <dbReference type="ChEBI" id="CHEBI:30616"/>
        <dbReference type="ChEBI" id="CHEBI:83421"/>
        <dbReference type="ChEBI" id="CHEBI:456216"/>
        <dbReference type="EC" id="2.7.11.1"/>
    </reaction>
</comment>
<evidence type="ECO:0000313" key="12">
    <source>
        <dbReference type="EMBL" id="PZO43030.1"/>
    </source>
</evidence>
<evidence type="ECO:0000256" key="4">
    <source>
        <dbReference type="ARBA" id="ARBA00022741"/>
    </source>
</evidence>
<dbReference type="GO" id="GO:0004674">
    <property type="term" value="F:protein serine/threonine kinase activity"/>
    <property type="evidence" value="ECO:0007669"/>
    <property type="project" value="UniProtKB-KW"/>
</dbReference>
<evidence type="ECO:0000256" key="7">
    <source>
        <dbReference type="ARBA" id="ARBA00047899"/>
    </source>
</evidence>
<dbReference type="InterPro" id="IPR011009">
    <property type="entry name" value="Kinase-like_dom_sf"/>
</dbReference>
<reference evidence="12 13" key="2">
    <citation type="submission" date="2018-06" db="EMBL/GenBank/DDBJ databases">
        <title>Metagenomic assembly of (sub)arctic Cyanobacteria and their associated microbiome from non-axenic cultures.</title>
        <authorList>
            <person name="Baurain D."/>
        </authorList>
    </citation>
    <scope>NUCLEOTIDE SEQUENCE [LARGE SCALE GENOMIC DNA]</scope>
    <source>
        <strain evidence="12">ULC041bin1</strain>
    </source>
</reference>
<dbReference type="EC" id="2.7.11.1" evidence="1"/>
<dbReference type="PROSITE" id="PS50011">
    <property type="entry name" value="PROTEIN_KINASE_DOM"/>
    <property type="match status" value="1"/>
</dbReference>
<evidence type="ECO:0000256" key="2">
    <source>
        <dbReference type="ARBA" id="ARBA00022527"/>
    </source>
</evidence>
<dbReference type="CDD" id="cd14014">
    <property type="entry name" value="STKc_PknB_like"/>
    <property type="match status" value="1"/>
</dbReference>
<evidence type="ECO:0000256" key="3">
    <source>
        <dbReference type="ARBA" id="ARBA00022679"/>
    </source>
</evidence>
<feature type="region of interest" description="Disordered" evidence="10">
    <location>
        <begin position="342"/>
        <end position="361"/>
    </location>
</feature>
<name>A0A2W4WEU1_9CYAN</name>
<dbReference type="PANTHER" id="PTHR24363">
    <property type="entry name" value="SERINE/THREONINE PROTEIN KINASE"/>
    <property type="match status" value="1"/>
</dbReference>
<evidence type="ECO:0000256" key="1">
    <source>
        <dbReference type="ARBA" id="ARBA00012513"/>
    </source>
</evidence>
<dbReference type="Proteomes" id="UP000249081">
    <property type="component" value="Unassembled WGS sequence"/>
</dbReference>
<comment type="caution">
    <text evidence="12">The sequence shown here is derived from an EMBL/GenBank/DDBJ whole genome shotgun (WGS) entry which is preliminary data.</text>
</comment>